<dbReference type="Proteomes" id="UP001443563">
    <property type="component" value="Unassembled WGS sequence"/>
</dbReference>
<name>A0ABR3E8U9_9TRYP</name>
<dbReference type="InterPro" id="IPR003732">
    <property type="entry name" value="Daa-tRNA_deacyls_DTD"/>
</dbReference>
<organism evidence="6 7">
    <name type="scientific">Leishmania shawi</name>
    <dbReference type="NCBI Taxonomy" id="5680"/>
    <lineage>
        <taxon>Eukaryota</taxon>
        <taxon>Discoba</taxon>
        <taxon>Euglenozoa</taxon>
        <taxon>Kinetoplastea</taxon>
        <taxon>Metakinetoplastina</taxon>
        <taxon>Trypanosomatida</taxon>
        <taxon>Trypanosomatidae</taxon>
        <taxon>Leishmaniinae</taxon>
        <taxon>Leishmania</taxon>
        <taxon>Leishmania guyanensis species complex</taxon>
    </lineage>
</organism>
<dbReference type="EMBL" id="JBAMZM010000021">
    <property type="protein sequence ID" value="KAL0506769.1"/>
    <property type="molecule type" value="Genomic_DNA"/>
</dbReference>
<comment type="subcellular location">
    <subcellularLocation>
        <location evidence="1">Cytoplasm</location>
    </subcellularLocation>
</comment>
<accession>A0ABR3E8U9</accession>
<dbReference type="SUPFAM" id="SSF69500">
    <property type="entry name" value="DTD-like"/>
    <property type="match status" value="1"/>
</dbReference>
<evidence type="ECO:0000256" key="4">
    <source>
        <dbReference type="ARBA" id="ARBA00022801"/>
    </source>
</evidence>
<dbReference type="Pfam" id="PF02580">
    <property type="entry name" value="Tyr_Deacylase"/>
    <property type="match status" value="1"/>
</dbReference>
<evidence type="ECO:0000256" key="2">
    <source>
        <dbReference type="ARBA" id="ARBA00011738"/>
    </source>
</evidence>
<evidence type="ECO:0000256" key="3">
    <source>
        <dbReference type="ARBA" id="ARBA00022490"/>
    </source>
</evidence>
<keyword evidence="4" id="KW-0378">Hydrolase</keyword>
<comment type="subunit">
    <text evidence="2">Homodimer.</text>
</comment>
<keyword evidence="5" id="KW-0732">Signal</keyword>
<keyword evidence="7" id="KW-1185">Reference proteome</keyword>
<feature type="signal peptide" evidence="5">
    <location>
        <begin position="1"/>
        <end position="22"/>
    </location>
</feature>
<proteinExistence type="predicted"/>
<evidence type="ECO:0000256" key="5">
    <source>
        <dbReference type="SAM" id="SignalP"/>
    </source>
</evidence>
<evidence type="ECO:0000313" key="6">
    <source>
        <dbReference type="EMBL" id="KAL0506769.1"/>
    </source>
</evidence>
<evidence type="ECO:0000313" key="7">
    <source>
        <dbReference type="Proteomes" id="UP001443563"/>
    </source>
</evidence>
<feature type="chain" id="PRO_5045520697" evidence="5">
    <location>
        <begin position="23"/>
        <end position="268"/>
    </location>
</feature>
<dbReference type="Gene3D" id="3.50.80.10">
    <property type="entry name" value="D-tyrosyl-tRNA(Tyr) deacylase"/>
    <property type="match status" value="1"/>
</dbReference>
<gene>
    <name evidence="6" type="ORF">Q4I29_003211</name>
</gene>
<reference evidence="6 7" key="1">
    <citation type="submission" date="2024-02" db="EMBL/GenBank/DDBJ databases">
        <title>FIRST GENOME SEQUENCES OF Leishmania (Viannia) shawi, Leishmania (Viannia) lindenbergi AND Leishmania (Viannia) utingensis.</title>
        <authorList>
            <person name="Resadore F."/>
            <person name="Custodio M.G.F."/>
            <person name="Boite M.C."/>
            <person name="Cupolillo E."/>
            <person name="Ferreira G.E.M."/>
        </authorList>
    </citation>
    <scope>NUCLEOTIDE SEQUENCE [LARGE SCALE GENOMIC DNA]</scope>
    <source>
        <strain evidence="6 7">MCEB/BR/1984/M8408</strain>
    </source>
</reference>
<evidence type="ECO:0000256" key="1">
    <source>
        <dbReference type="ARBA" id="ARBA00004496"/>
    </source>
</evidence>
<dbReference type="InterPro" id="IPR023509">
    <property type="entry name" value="DTD-like_sf"/>
</dbReference>
<protein>
    <submittedName>
        <fullName evidence="6">D-Tyr-tRNA(Tyr) deacylase</fullName>
    </submittedName>
</protein>
<dbReference type="PANTHER" id="PTHR10472:SF1">
    <property type="entry name" value="D-AMINOACYL-TRNA DEACYLASE 2"/>
    <property type="match status" value="1"/>
</dbReference>
<keyword evidence="3" id="KW-0963">Cytoplasm</keyword>
<sequence>MVCWTCTQGCATIAFLWPTAIEFPVFSFSPVALFECTVHVCGCARAYVCFSAHVYSFSTANTLHSIDEECVCVCVCVCVRGIMVIRVVLQAMSQGHLLVDNIDKYVHTGRGVMVYIAFISDGENTSVTDEELRRGVDVLLRTKIFTHFSPEKMITRPLSLEECPEMDILIVPQASLGGKVKGRSVQFHQLVPKDVSAALYDRFCHFVRVARGVDETRVDANGASLSEEHVPEAASWIKYNSRVISGTFGNRQGLRFETDGPFTHTFDI</sequence>
<dbReference type="PANTHER" id="PTHR10472">
    <property type="entry name" value="D-TYROSYL-TRNA TYR DEACYLASE"/>
    <property type="match status" value="1"/>
</dbReference>
<comment type="caution">
    <text evidence="6">The sequence shown here is derived from an EMBL/GenBank/DDBJ whole genome shotgun (WGS) entry which is preliminary data.</text>
</comment>